<accession>A0ABX1FL51</accession>
<gene>
    <name evidence="1" type="ORF">FXN61_24010</name>
</gene>
<name>A0ABX1FL51_9PSEU</name>
<sequence length="115" mass="12488">MAAEWDKKFDVAMKASVAQPCGQATVRTPTCASWLTDQVQIVSALDAALRARGDSSRYVKTLVTIEKVMQSSEAYAKAKCYAGGGTDEDCWSHAWQIGIGTLTVKTQLRADDLSR</sequence>
<evidence type="ECO:0008006" key="3">
    <source>
        <dbReference type="Google" id="ProtNLM"/>
    </source>
</evidence>
<dbReference type="EMBL" id="VSRL01000092">
    <property type="protein sequence ID" value="NKE59708.1"/>
    <property type="molecule type" value="Genomic_DNA"/>
</dbReference>
<comment type="caution">
    <text evidence="1">The sequence shown here is derived from an EMBL/GenBank/DDBJ whole genome shotgun (WGS) entry which is preliminary data.</text>
</comment>
<dbReference type="Proteomes" id="UP001515943">
    <property type="component" value="Unassembled WGS sequence"/>
</dbReference>
<protein>
    <recommendedName>
        <fullName evidence="3">Pectinesterase inhibitor domain-containing protein</fullName>
    </recommendedName>
</protein>
<proteinExistence type="predicted"/>
<evidence type="ECO:0000313" key="1">
    <source>
        <dbReference type="EMBL" id="NKE59708.1"/>
    </source>
</evidence>
<reference evidence="1 2" key="1">
    <citation type="submission" date="2019-08" db="EMBL/GenBank/DDBJ databases">
        <title>Lentzea from Indian Himalayas.</title>
        <authorList>
            <person name="Mandal S."/>
            <person name="Mallick Gupta A."/>
            <person name="Maiti P.K."/>
            <person name="Sarkar J."/>
            <person name="Mandal S."/>
        </authorList>
    </citation>
    <scope>NUCLEOTIDE SEQUENCE [LARGE SCALE GENOMIC DNA]</scope>
    <source>
        <strain evidence="1 2">PSKA42</strain>
    </source>
</reference>
<organism evidence="1 2">
    <name type="scientific">Lentzea indica</name>
    <dbReference type="NCBI Taxonomy" id="2604800"/>
    <lineage>
        <taxon>Bacteria</taxon>
        <taxon>Bacillati</taxon>
        <taxon>Actinomycetota</taxon>
        <taxon>Actinomycetes</taxon>
        <taxon>Pseudonocardiales</taxon>
        <taxon>Pseudonocardiaceae</taxon>
        <taxon>Lentzea</taxon>
    </lineage>
</organism>
<keyword evidence="2" id="KW-1185">Reference proteome</keyword>
<evidence type="ECO:0000313" key="2">
    <source>
        <dbReference type="Proteomes" id="UP001515943"/>
    </source>
</evidence>